<organism evidence="1 2">
    <name type="scientific">Penicillium cf. viridicatum</name>
    <dbReference type="NCBI Taxonomy" id="2972119"/>
    <lineage>
        <taxon>Eukaryota</taxon>
        <taxon>Fungi</taxon>
        <taxon>Dikarya</taxon>
        <taxon>Ascomycota</taxon>
        <taxon>Pezizomycotina</taxon>
        <taxon>Eurotiomycetes</taxon>
        <taxon>Eurotiomycetidae</taxon>
        <taxon>Eurotiales</taxon>
        <taxon>Aspergillaceae</taxon>
        <taxon>Penicillium</taxon>
    </lineage>
</organism>
<dbReference type="Proteomes" id="UP001150942">
    <property type="component" value="Unassembled WGS sequence"/>
</dbReference>
<proteinExistence type="predicted"/>
<dbReference type="AlphaFoldDB" id="A0A9W9MHC5"/>
<dbReference type="EMBL" id="JAPQKQ010000004">
    <property type="protein sequence ID" value="KAJ5201322.1"/>
    <property type="molecule type" value="Genomic_DNA"/>
</dbReference>
<evidence type="ECO:0000313" key="1">
    <source>
        <dbReference type="EMBL" id="KAJ5201322.1"/>
    </source>
</evidence>
<protein>
    <submittedName>
        <fullName evidence="1">Mitochondria protein Fmp29</fullName>
    </submittedName>
</protein>
<gene>
    <name evidence="1" type="ORF">N7449_006125</name>
</gene>
<dbReference type="OrthoDB" id="10003767at2759"/>
<comment type="caution">
    <text evidence="1">The sequence shown here is derived from an EMBL/GenBank/DDBJ whole genome shotgun (WGS) entry which is preliminary data.</text>
</comment>
<evidence type="ECO:0000313" key="2">
    <source>
        <dbReference type="Proteomes" id="UP001150942"/>
    </source>
</evidence>
<name>A0A9W9MHC5_9EURO</name>
<keyword evidence="2" id="KW-1185">Reference proteome</keyword>
<reference evidence="1" key="1">
    <citation type="submission" date="2022-11" db="EMBL/GenBank/DDBJ databases">
        <authorList>
            <person name="Petersen C."/>
        </authorList>
    </citation>
    <scope>NUCLEOTIDE SEQUENCE</scope>
    <source>
        <strain evidence="1">IBT 20477</strain>
    </source>
</reference>
<reference evidence="1" key="2">
    <citation type="journal article" date="2023" name="IMA Fungus">
        <title>Comparative genomic study of the Penicillium genus elucidates a diverse pangenome and 15 lateral gene transfer events.</title>
        <authorList>
            <person name="Petersen C."/>
            <person name="Sorensen T."/>
            <person name="Nielsen M.R."/>
            <person name="Sondergaard T.E."/>
            <person name="Sorensen J.L."/>
            <person name="Fitzpatrick D.A."/>
            <person name="Frisvad J.C."/>
            <person name="Nielsen K.L."/>
        </authorList>
    </citation>
    <scope>NUCLEOTIDE SEQUENCE</scope>
    <source>
        <strain evidence="1">IBT 20477</strain>
    </source>
</reference>
<accession>A0A9W9MHC5</accession>
<sequence length="111" mass="12725">MILMRWESNNRDNAEPFFAWKRLTFTTQPRQAFVETSSSRNAVVSPSLDRSSISSAVCPVVFSDEEREAAMVESEHLDIDMEGGTESDNFKRAVEGNREFRMEMVRQAEVD</sequence>